<dbReference type="InterPro" id="IPR032675">
    <property type="entry name" value="LRR_dom_sf"/>
</dbReference>
<dbReference type="SMART" id="SM00367">
    <property type="entry name" value="LRR_CC"/>
    <property type="match status" value="6"/>
</dbReference>
<dbReference type="InterPro" id="IPR053901">
    <property type="entry name" value="C5orf34-like"/>
</dbReference>
<dbReference type="Gene3D" id="1.20.1280.50">
    <property type="match status" value="1"/>
</dbReference>
<keyword evidence="5" id="KW-1185">Reference proteome</keyword>
<dbReference type="Pfam" id="PF12937">
    <property type="entry name" value="F-box-like"/>
    <property type="match status" value="1"/>
</dbReference>
<organism evidence="4 5">
    <name type="scientific">Mytilus coruscus</name>
    <name type="common">Sea mussel</name>
    <dbReference type="NCBI Taxonomy" id="42192"/>
    <lineage>
        <taxon>Eukaryota</taxon>
        <taxon>Metazoa</taxon>
        <taxon>Spiralia</taxon>
        <taxon>Lophotrochozoa</taxon>
        <taxon>Mollusca</taxon>
        <taxon>Bivalvia</taxon>
        <taxon>Autobranchia</taxon>
        <taxon>Pteriomorphia</taxon>
        <taxon>Mytilida</taxon>
        <taxon>Mytiloidea</taxon>
        <taxon>Mytilidae</taxon>
        <taxon>Mytilinae</taxon>
        <taxon>Mytilus</taxon>
    </lineage>
</organism>
<sequence length="1293" mass="146740">MKTIGQRCEFVTSDYRQKVLQALDFRNRFAERPFVCHSLIEDDQIMALYAKITNVAWPKGTEHSNFEYMMDGGVRLISEDEYASIVLSPHKQDFTVCYLCGVSPDSPRQKLHTIKHQQTKSASTCIDGLKKYGQEPDKYHNSAEVMKYTTHSDKGMIQNTGSPDRADMLRNNLNLSPISLASTQMSRDSSPINESNTDINRYSTPTNIVQKRTEVLEPLDGSFLQFAPKGEIGNIKTEVVSNMSGDAKEDNLSTKSKHSNQPINGRHVHWTSVDSGGSDTSQAGSIDGQSSSQILYTWISRHYSCEECPVSWNHVLNLARAVIDNKDELEKYSSTTSVHITQRPRGIPKMINPENYCMTPLPVSLPITCPGQHLHKQYTKYVHDSDRDMIENITALSKGKLKVVLIDGIVFRIVRLASTKFVEIYPGDGSVILSQGLSGHFYRHIIPRGKQINERTYSIKTLPPTSRSVPYSIEKLIKRASRFLLQTHQEDKTLTNKSVCCWKYKNNILMEPLASSLLEEVSVPGHGRFSAFSNGHVRILFEDRTSLDMSCDFTKRIIGCIEHSSNAEEKAILQQQLEQQSSLECRGKQGLCKLLLTSGQYQIVDSKQPGIYSKYTDAALEWAAWVNSSPAQRKIFYQNWNQPDDSALMVTKELQKIKCFNYLADNSLANTGMEQQKDARFSEMQEPFAGNLQLEQCGHEALGKTQNYSSRKYCTGGDHFKSDEAPILKTKQYGHRDDPSKELEIIRGFNSVREALLRTSSAIKDIDEIIEKKGNKILQGDVVTDLNSLYGLYFDKDKMTINNLPPEVLVKILSFLTQKDLLFVIRNVCHIWRDLTSSICLWNYVEYMYEPRKDKLNRFYRSLVKHKLVNFIVNLKITEELFWKLLKYDKHVKFASLKSIDISADLLRSGKIFAEICNRCPGLERIKIWAVAGVDVKNMFKVLSKKKFIDFDVGYYNEDMQQDFDKYLLSFLAAQPHIQQLSLRTLHSHDEHDLSHIIEGNPQITSLCLSSNYISSHLFKRLHLNLTKIAIHSNLFDDQGLEWLTSCSKQLVSINVKDCEAITDKGISFIGQNCPSLENLTFGNDMQTKISNDGLLSVAHGCPKLKQLHTSFIWNINDDSVVLLAKSCTLLQKVSFEKGAQFTDASLVAIGDNCPHLKFAHFKECDKLTERGVLYLITSCIYMETLDLSCCRGLGMDQSNADLKKTSSTITSRFDFTENIQVETSGASTKKHSHLKRLNLFGCLNTSNETLLYLVKQCPDLRYLSRTDTSVNCNDQLIPDLLRICSLLDTTYM</sequence>
<dbReference type="Pfam" id="PF15016">
    <property type="entry name" value="C5orf34_C"/>
    <property type="match status" value="1"/>
</dbReference>
<dbReference type="EMBL" id="CACVKT020008128">
    <property type="protein sequence ID" value="CAC5413138.1"/>
    <property type="molecule type" value="Genomic_DNA"/>
</dbReference>
<protein>
    <recommendedName>
        <fullName evidence="3">F-box domain-containing protein</fullName>
    </recommendedName>
</protein>
<dbReference type="InterPro" id="IPR027865">
    <property type="entry name" value="C5orf34-like_C"/>
</dbReference>
<evidence type="ECO:0000256" key="1">
    <source>
        <dbReference type="ARBA" id="ARBA00022786"/>
    </source>
</evidence>
<keyword evidence="1" id="KW-0833">Ubl conjugation pathway</keyword>
<evidence type="ECO:0000313" key="4">
    <source>
        <dbReference type="EMBL" id="CAC5413138.1"/>
    </source>
</evidence>
<dbReference type="InterPro" id="IPR001810">
    <property type="entry name" value="F-box_dom"/>
</dbReference>
<evidence type="ECO:0000259" key="3">
    <source>
        <dbReference type="PROSITE" id="PS50181"/>
    </source>
</evidence>
<dbReference type="Gene3D" id="3.80.10.10">
    <property type="entry name" value="Ribonuclease Inhibitor"/>
    <property type="match status" value="1"/>
</dbReference>
<dbReference type="SUPFAM" id="SSF81383">
    <property type="entry name" value="F-box domain"/>
    <property type="match status" value="1"/>
</dbReference>
<dbReference type="SMART" id="SM00256">
    <property type="entry name" value="FBOX"/>
    <property type="match status" value="1"/>
</dbReference>
<feature type="domain" description="F-box" evidence="3">
    <location>
        <begin position="798"/>
        <end position="845"/>
    </location>
</feature>
<dbReference type="Proteomes" id="UP000507470">
    <property type="component" value="Unassembled WGS sequence"/>
</dbReference>
<dbReference type="InterPro" id="IPR006553">
    <property type="entry name" value="Leu-rich_rpt_Cys-con_subtyp"/>
</dbReference>
<accession>A0A6J8DZG2</accession>
<dbReference type="InterPro" id="IPR053900">
    <property type="entry name" value="C5orf34-like_dom"/>
</dbReference>
<reference evidence="4 5" key="1">
    <citation type="submission" date="2020-06" db="EMBL/GenBank/DDBJ databases">
        <authorList>
            <person name="Li R."/>
            <person name="Bekaert M."/>
        </authorList>
    </citation>
    <scope>NUCLEOTIDE SEQUENCE [LARGE SCALE GENOMIC DNA]</scope>
    <source>
        <strain evidence="5">wild</strain>
    </source>
</reference>
<dbReference type="Pfam" id="PF22834">
    <property type="entry name" value="Polo_box_4"/>
    <property type="match status" value="1"/>
</dbReference>
<dbReference type="OrthoDB" id="75908at2759"/>
<name>A0A6J8DZG2_MYTCO</name>
<dbReference type="PANTHER" id="PTHR34531">
    <property type="entry name" value="ZGC:153352"/>
    <property type="match status" value="1"/>
</dbReference>
<dbReference type="PANTHER" id="PTHR34531:SF1">
    <property type="entry name" value="CHROMOSOME 5 OPEN READING FRAME 34"/>
    <property type="match status" value="1"/>
</dbReference>
<evidence type="ECO:0000313" key="5">
    <source>
        <dbReference type="Proteomes" id="UP000507470"/>
    </source>
</evidence>
<dbReference type="Pfam" id="PF22833">
    <property type="entry name" value="C5orf34_2nd"/>
    <property type="match status" value="2"/>
</dbReference>
<proteinExistence type="predicted"/>
<gene>
    <name evidence="4" type="ORF">MCOR_46069</name>
</gene>
<dbReference type="InterPro" id="IPR053899">
    <property type="entry name" value="C5orf34-like_2nd"/>
</dbReference>
<dbReference type="PROSITE" id="PS50181">
    <property type="entry name" value="FBOX"/>
    <property type="match status" value="1"/>
</dbReference>
<dbReference type="SUPFAM" id="SSF52047">
    <property type="entry name" value="RNI-like"/>
    <property type="match status" value="1"/>
</dbReference>
<dbReference type="InterPro" id="IPR036047">
    <property type="entry name" value="F-box-like_dom_sf"/>
</dbReference>
<feature type="region of interest" description="Disordered" evidence="2">
    <location>
        <begin position="245"/>
        <end position="265"/>
    </location>
</feature>
<evidence type="ECO:0000256" key="2">
    <source>
        <dbReference type="SAM" id="MobiDB-lite"/>
    </source>
</evidence>